<comment type="caution">
    <text evidence="2">The sequence shown here is derived from an EMBL/GenBank/DDBJ whole genome shotgun (WGS) entry which is preliminary data.</text>
</comment>
<gene>
    <name evidence="2" type="ORF">RMCC_1858</name>
</gene>
<dbReference type="RefSeq" id="WP_131805249.1">
    <property type="nucleotide sequence ID" value="NZ_BCSY01000035.1"/>
</dbReference>
<organism evidence="2 3">
    <name type="scientific">Mycolicibacterium canariasense</name>
    <name type="common">Mycobacterium canariasense</name>
    <dbReference type="NCBI Taxonomy" id="228230"/>
    <lineage>
        <taxon>Bacteria</taxon>
        <taxon>Bacillati</taxon>
        <taxon>Actinomycetota</taxon>
        <taxon>Actinomycetes</taxon>
        <taxon>Mycobacteriales</taxon>
        <taxon>Mycobacteriaceae</taxon>
        <taxon>Mycolicibacterium</taxon>
    </lineage>
</organism>
<evidence type="ECO:0000313" key="2">
    <source>
        <dbReference type="EMBL" id="GAS94892.1"/>
    </source>
</evidence>
<dbReference type="AlphaFoldDB" id="A0A117I9I3"/>
<reference evidence="3" key="2">
    <citation type="submission" date="2016-02" db="EMBL/GenBank/DDBJ databases">
        <title>Draft genome sequence of five rapidly growing Mycobacterium species.</title>
        <authorList>
            <person name="Katahira K."/>
            <person name="Gotou Y."/>
            <person name="Iida K."/>
            <person name="Ogura Y."/>
            <person name="Hayashi T."/>
        </authorList>
    </citation>
    <scope>NUCLEOTIDE SEQUENCE [LARGE SCALE GENOMIC DNA]</scope>
    <source>
        <strain evidence="3">JCM15298</strain>
    </source>
</reference>
<sequence>MARLTAAVGAGFVVLCLSGCTSAPQRPMCEPTPGIADYAELPCRLAHADYVEAMNRSTAQKLLDGDRDEWIAASKTLFGAALLGVGLFGLIAGRHGSSGDERHPTAGFARTDDGPAPRPLLPLVGTHVTLRGEQFTVLDDSAPAMDPARRFGGRAAVTALDAHGRVGLLFVGFDTNGRIFEAATGAEPWAAAHIVVA</sequence>
<dbReference type="STRING" id="228230.RMCC_1858"/>
<dbReference type="EMBL" id="BCSY01000035">
    <property type="protein sequence ID" value="GAS94892.1"/>
    <property type="molecule type" value="Genomic_DNA"/>
</dbReference>
<accession>A0A117I9I3</accession>
<feature type="compositionally biased region" description="Basic and acidic residues" evidence="1">
    <location>
        <begin position="97"/>
        <end position="115"/>
    </location>
</feature>
<keyword evidence="3" id="KW-1185">Reference proteome</keyword>
<feature type="region of interest" description="Disordered" evidence="1">
    <location>
        <begin position="97"/>
        <end position="116"/>
    </location>
</feature>
<dbReference type="OrthoDB" id="10014119at2"/>
<dbReference type="Proteomes" id="UP000069443">
    <property type="component" value="Unassembled WGS sequence"/>
</dbReference>
<proteinExistence type="predicted"/>
<name>A0A117I9I3_MYCCR</name>
<reference evidence="3" key="1">
    <citation type="journal article" date="2016" name="Genome Announc.">
        <title>Draft Genome Sequences of Five Rapidly Growing Mycobacterium Species, M. thermoresistibile, M. fortuitum subsp. acetamidolyticum, M. canariasense, M. brisbanense, and M. novocastrense.</title>
        <authorList>
            <person name="Katahira K."/>
            <person name="Ogura Y."/>
            <person name="Gotoh Y."/>
            <person name="Hayashi T."/>
        </authorList>
    </citation>
    <scope>NUCLEOTIDE SEQUENCE [LARGE SCALE GENOMIC DNA]</scope>
    <source>
        <strain evidence="3">JCM15298</strain>
    </source>
</reference>
<evidence type="ECO:0000256" key="1">
    <source>
        <dbReference type="SAM" id="MobiDB-lite"/>
    </source>
</evidence>
<protein>
    <submittedName>
        <fullName evidence="2">Histone deacetylase superfamily protein</fullName>
    </submittedName>
</protein>
<evidence type="ECO:0000313" key="3">
    <source>
        <dbReference type="Proteomes" id="UP000069443"/>
    </source>
</evidence>